<dbReference type="Proteomes" id="UP001519460">
    <property type="component" value="Unassembled WGS sequence"/>
</dbReference>
<evidence type="ECO:0000313" key="2">
    <source>
        <dbReference type="Proteomes" id="UP001519460"/>
    </source>
</evidence>
<sequence>MGEEDEEVNARLDLIKHHFRLAPKKPIFVRARMALMVMSMPATEICHIHVQRALQFLLEKVLRMPSETLGQWLATRGLPMVLVKDTVKDRAWV</sequence>
<comment type="caution">
    <text evidence="1">The sequence shown here is derived from an EMBL/GenBank/DDBJ whole genome shotgun (WGS) entry which is preliminary data.</text>
</comment>
<gene>
    <name evidence="1" type="ORF">BaRGS_00030790</name>
</gene>
<proteinExistence type="predicted"/>
<keyword evidence="2" id="KW-1185">Reference proteome</keyword>
<dbReference type="EMBL" id="JACVVK020000337">
    <property type="protein sequence ID" value="KAK7477961.1"/>
    <property type="molecule type" value="Genomic_DNA"/>
</dbReference>
<reference evidence="1 2" key="1">
    <citation type="journal article" date="2023" name="Sci. Data">
        <title>Genome assembly of the Korean intertidal mud-creeper Batillaria attramentaria.</title>
        <authorList>
            <person name="Patra A.K."/>
            <person name="Ho P.T."/>
            <person name="Jun S."/>
            <person name="Lee S.J."/>
            <person name="Kim Y."/>
            <person name="Won Y.J."/>
        </authorList>
    </citation>
    <scope>NUCLEOTIDE SEQUENCE [LARGE SCALE GENOMIC DNA]</scope>
    <source>
        <strain evidence="1">Wonlab-2016</strain>
    </source>
</reference>
<dbReference type="AlphaFoldDB" id="A0ABD0JT63"/>
<evidence type="ECO:0000313" key="1">
    <source>
        <dbReference type="EMBL" id="KAK7477961.1"/>
    </source>
</evidence>
<protein>
    <submittedName>
        <fullName evidence="1">Uncharacterized protein</fullName>
    </submittedName>
</protein>
<accession>A0ABD0JT63</accession>
<name>A0ABD0JT63_9CAEN</name>
<organism evidence="1 2">
    <name type="scientific">Batillaria attramentaria</name>
    <dbReference type="NCBI Taxonomy" id="370345"/>
    <lineage>
        <taxon>Eukaryota</taxon>
        <taxon>Metazoa</taxon>
        <taxon>Spiralia</taxon>
        <taxon>Lophotrochozoa</taxon>
        <taxon>Mollusca</taxon>
        <taxon>Gastropoda</taxon>
        <taxon>Caenogastropoda</taxon>
        <taxon>Sorbeoconcha</taxon>
        <taxon>Cerithioidea</taxon>
        <taxon>Batillariidae</taxon>
        <taxon>Batillaria</taxon>
    </lineage>
</organism>